<name>A0ABV1RKB6_9ALTE</name>
<dbReference type="Proteomes" id="UP001467690">
    <property type="component" value="Unassembled WGS sequence"/>
</dbReference>
<dbReference type="EMBL" id="JBELOE010000265">
    <property type="protein sequence ID" value="MER2493386.1"/>
    <property type="molecule type" value="Genomic_DNA"/>
</dbReference>
<comment type="caution">
    <text evidence="2">The sequence shown here is derived from an EMBL/GenBank/DDBJ whole genome shotgun (WGS) entry which is preliminary data.</text>
</comment>
<keyword evidence="3" id="KW-1185">Reference proteome</keyword>
<reference evidence="2 3" key="1">
    <citation type="submission" date="2024-06" db="EMBL/GenBank/DDBJ databases">
        <authorList>
            <person name="Chen R.Y."/>
        </authorList>
    </citation>
    <scope>NUCLEOTIDE SEQUENCE [LARGE SCALE GENOMIC DNA]</scope>
    <source>
        <strain evidence="2 3">D2</strain>
    </source>
</reference>
<organism evidence="2 3">
    <name type="scientific">Catenovulum sediminis</name>
    <dbReference type="NCBI Taxonomy" id="1740262"/>
    <lineage>
        <taxon>Bacteria</taxon>
        <taxon>Pseudomonadati</taxon>
        <taxon>Pseudomonadota</taxon>
        <taxon>Gammaproteobacteria</taxon>
        <taxon>Alteromonadales</taxon>
        <taxon>Alteromonadaceae</taxon>
        <taxon>Catenovulum</taxon>
    </lineage>
</organism>
<keyword evidence="1" id="KW-0812">Transmembrane</keyword>
<dbReference type="RefSeq" id="WP_350402583.1">
    <property type="nucleotide sequence ID" value="NZ_JBELOE010000265.1"/>
</dbReference>
<keyword evidence="1" id="KW-0472">Membrane</keyword>
<feature type="transmembrane region" description="Helical" evidence="1">
    <location>
        <begin position="12"/>
        <end position="30"/>
    </location>
</feature>
<gene>
    <name evidence="2" type="ORF">ABS311_16030</name>
</gene>
<proteinExistence type="predicted"/>
<sequence>MDLERDKQDKQLLAAMAVAYGFYSPVATAVKDALANWGRV</sequence>
<evidence type="ECO:0000313" key="2">
    <source>
        <dbReference type="EMBL" id="MER2493386.1"/>
    </source>
</evidence>
<evidence type="ECO:0008006" key="4">
    <source>
        <dbReference type="Google" id="ProtNLM"/>
    </source>
</evidence>
<accession>A0ABV1RKB6</accession>
<keyword evidence="1" id="KW-1133">Transmembrane helix</keyword>
<evidence type="ECO:0000313" key="3">
    <source>
        <dbReference type="Proteomes" id="UP001467690"/>
    </source>
</evidence>
<protein>
    <recommendedName>
        <fullName evidence="4">Carboxymuconolactone decarboxylase-like domain-containing protein</fullName>
    </recommendedName>
</protein>
<evidence type="ECO:0000256" key="1">
    <source>
        <dbReference type="SAM" id="Phobius"/>
    </source>
</evidence>